<dbReference type="PANTHER" id="PTHR16140">
    <property type="entry name" value="NON-STRUCTURAL MAINTENANCE OF CHROMOSOMES ELEMENT 4"/>
    <property type="match status" value="1"/>
</dbReference>
<feature type="region of interest" description="Disordered" evidence="8">
    <location>
        <begin position="297"/>
        <end position="332"/>
    </location>
</feature>
<dbReference type="InterPro" id="IPR027786">
    <property type="entry name" value="Nse4/EID"/>
</dbReference>
<sequence length="332" mass="36517">MGAGGAAPLRECQQSLAERRVLRAEYRSLHSATIAGKENLILNGGDELRAKLTQLEDLHKKVDRPREHAVDAEVFAQLTECSLNMIRRGQAANKGRTPADLIRALRQRFITDPLMATGLPPLAAFDWAALGAEASLIHKAAPGINCMLGPLSAEAKARNPIVRQAKRTAAEALVRPDELADIHEEEKQETDRNMENMWRQLKRLAPGTRVRLTHLVCNHSSFAQTVENIFTLLFLVRDQFVRLLADTEAGLLVQPVSEAEKHAAQQQGLRAQQFMMSLNMQDWHIMKQLVPAADCMMPHRQGQSTPSPAAAGGGGSVRGGQRASNKRARVST</sequence>
<dbReference type="EMBL" id="FNXT01000059">
    <property type="protein sequence ID" value="SZX60348.1"/>
    <property type="molecule type" value="Genomic_DNA"/>
</dbReference>
<dbReference type="STRING" id="3088.A0A383V424"/>
<comment type="subcellular location">
    <subcellularLocation>
        <location evidence="1 7">Nucleus</location>
    </subcellularLocation>
</comment>
<organism evidence="10 11">
    <name type="scientific">Tetradesmus obliquus</name>
    <name type="common">Green alga</name>
    <name type="synonym">Acutodesmus obliquus</name>
    <dbReference type="NCBI Taxonomy" id="3088"/>
    <lineage>
        <taxon>Eukaryota</taxon>
        <taxon>Viridiplantae</taxon>
        <taxon>Chlorophyta</taxon>
        <taxon>core chlorophytes</taxon>
        <taxon>Chlorophyceae</taxon>
        <taxon>CS clade</taxon>
        <taxon>Sphaeropleales</taxon>
        <taxon>Scenedesmaceae</taxon>
        <taxon>Tetradesmus</taxon>
    </lineage>
</organism>
<evidence type="ECO:0000256" key="5">
    <source>
        <dbReference type="ARBA" id="ARBA00023204"/>
    </source>
</evidence>
<dbReference type="PANTHER" id="PTHR16140:SF0">
    <property type="entry name" value="NON-STRUCTURAL MAINTENANCE OF CHROMOSOMES ELEMENT 4"/>
    <property type="match status" value="1"/>
</dbReference>
<evidence type="ECO:0000313" key="10">
    <source>
        <dbReference type="EMBL" id="SZX60348.1"/>
    </source>
</evidence>
<keyword evidence="4 7" id="KW-0233">DNA recombination</keyword>
<evidence type="ECO:0000256" key="6">
    <source>
        <dbReference type="ARBA" id="ARBA00023242"/>
    </source>
</evidence>
<dbReference type="Proteomes" id="UP000256970">
    <property type="component" value="Unassembled WGS sequence"/>
</dbReference>
<feature type="domain" description="Non-structural maintenance of chromosome element 4 C-terminal" evidence="9">
    <location>
        <begin position="210"/>
        <end position="296"/>
    </location>
</feature>
<dbReference type="AlphaFoldDB" id="A0A383V424"/>
<evidence type="ECO:0000256" key="2">
    <source>
        <dbReference type="ARBA" id="ARBA00008997"/>
    </source>
</evidence>
<comment type="similarity">
    <text evidence="2 7">Belongs to the NSE4 family.</text>
</comment>
<proteinExistence type="inferred from homology"/>
<evidence type="ECO:0000256" key="8">
    <source>
        <dbReference type="SAM" id="MobiDB-lite"/>
    </source>
</evidence>
<dbReference type="GO" id="GO:0030915">
    <property type="term" value="C:Smc5-Smc6 complex"/>
    <property type="evidence" value="ECO:0007669"/>
    <property type="project" value="UniProtKB-UniRule"/>
</dbReference>
<name>A0A383V424_TETOB</name>
<dbReference type="GO" id="GO:0005634">
    <property type="term" value="C:nucleus"/>
    <property type="evidence" value="ECO:0007669"/>
    <property type="project" value="UniProtKB-SubCell"/>
</dbReference>
<dbReference type="InterPro" id="IPR014854">
    <property type="entry name" value="Nse4_C"/>
</dbReference>
<evidence type="ECO:0000256" key="3">
    <source>
        <dbReference type="ARBA" id="ARBA00022763"/>
    </source>
</evidence>
<evidence type="ECO:0000256" key="1">
    <source>
        <dbReference type="ARBA" id="ARBA00004123"/>
    </source>
</evidence>
<gene>
    <name evidence="10" type="ORF">BQ4739_LOCUS902</name>
</gene>
<comment type="subunit">
    <text evidence="7">Component of the SMC5-SMC6 complex.</text>
</comment>
<evidence type="ECO:0000313" key="11">
    <source>
        <dbReference type="Proteomes" id="UP000256970"/>
    </source>
</evidence>
<evidence type="ECO:0000259" key="9">
    <source>
        <dbReference type="Pfam" id="PF08743"/>
    </source>
</evidence>
<keyword evidence="3 7" id="KW-0227">DNA damage</keyword>
<comment type="function">
    <text evidence="7">Component of the SMC5-SMC6 complex, that promotes sister chromatid alignment after DNA damage and facilitates double-stranded DNA breaks (DSBs) repair via homologous recombination between sister chromatids.</text>
</comment>
<evidence type="ECO:0000256" key="4">
    <source>
        <dbReference type="ARBA" id="ARBA00023172"/>
    </source>
</evidence>
<keyword evidence="6 7" id="KW-0539">Nucleus</keyword>
<accession>A0A383V424</accession>
<dbReference type="GO" id="GO:0006281">
    <property type="term" value="P:DNA repair"/>
    <property type="evidence" value="ECO:0007669"/>
    <property type="project" value="UniProtKB-UniRule"/>
</dbReference>
<protein>
    <recommendedName>
        <fullName evidence="7">Non-structural maintenance of chromosomes element 4</fullName>
    </recommendedName>
</protein>
<evidence type="ECO:0000256" key="7">
    <source>
        <dbReference type="RuleBase" id="RU365071"/>
    </source>
</evidence>
<keyword evidence="11" id="KW-1185">Reference proteome</keyword>
<reference evidence="10 11" key="1">
    <citation type="submission" date="2016-10" db="EMBL/GenBank/DDBJ databases">
        <authorList>
            <person name="Cai Z."/>
        </authorList>
    </citation>
    <scope>NUCLEOTIDE SEQUENCE [LARGE SCALE GENOMIC DNA]</scope>
</reference>
<dbReference type="GO" id="GO:0006310">
    <property type="term" value="P:DNA recombination"/>
    <property type="evidence" value="ECO:0007669"/>
    <property type="project" value="UniProtKB-UniRule"/>
</dbReference>
<dbReference type="Pfam" id="PF08743">
    <property type="entry name" value="Nse4_C"/>
    <property type="match status" value="1"/>
</dbReference>
<keyword evidence="5 7" id="KW-0234">DNA repair</keyword>